<dbReference type="GO" id="GO:0008869">
    <property type="term" value="F:galactonate dehydratase activity"/>
    <property type="evidence" value="ECO:0007669"/>
    <property type="project" value="InterPro"/>
</dbReference>
<dbReference type="InterPro" id="IPR029017">
    <property type="entry name" value="Enolase-like_N"/>
</dbReference>
<reference evidence="7" key="1">
    <citation type="journal article" date="2016" name="Genome Announc.">
        <title>Draft genome sequence of Aspergillus niger strain An76.</title>
        <authorList>
            <person name="Gong W."/>
            <person name="Cheng Z."/>
            <person name="Zhang H."/>
            <person name="Liu L."/>
            <person name="Gao P."/>
            <person name="Wang L."/>
        </authorList>
    </citation>
    <scope>NUCLEOTIDE SEQUENCE [LARGE SCALE GENOMIC DNA]</scope>
    <source>
        <strain evidence="7">An76</strain>
    </source>
</reference>
<dbReference type="Pfam" id="PF13378">
    <property type="entry name" value="MR_MLE_C"/>
    <property type="match status" value="1"/>
</dbReference>
<keyword evidence="2" id="KW-0479">Metal-binding</keyword>
<dbReference type="SFLD" id="SFLDF00003">
    <property type="entry name" value="D-galactonate_dehydratase"/>
    <property type="match status" value="1"/>
</dbReference>
<dbReference type="PANTHER" id="PTHR48080:SF2">
    <property type="entry name" value="D-GALACTONATE DEHYDRATASE"/>
    <property type="match status" value="1"/>
</dbReference>
<name>A0A100IAD3_ASPNG</name>
<dbReference type="GO" id="GO:0046872">
    <property type="term" value="F:metal ion binding"/>
    <property type="evidence" value="ECO:0007669"/>
    <property type="project" value="UniProtKB-KW"/>
</dbReference>
<dbReference type="InterPro" id="IPR013341">
    <property type="entry name" value="Mandelate_racemase_N_dom"/>
</dbReference>
<keyword evidence="4" id="KW-0456">Lyase</keyword>
<dbReference type="PROSITE" id="PS00908">
    <property type="entry name" value="MR_MLE_1"/>
    <property type="match status" value="1"/>
</dbReference>
<dbReference type="CDD" id="cd03325">
    <property type="entry name" value="D-galactonate_dehydratase"/>
    <property type="match status" value="1"/>
</dbReference>
<dbReference type="VEuPathDB" id="FungiDB:ASPNIDRAFT2_1146483"/>
<dbReference type="InterPro" id="IPR023592">
    <property type="entry name" value="Galactonate_deHydtase"/>
</dbReference>
<evidence type="ECO:0000256" key="4">
    <source>
        <dbReference type="ARBA" id="ARBA00023239"/>
    </source>
</evidence>
<organism evidence="6 7">
    <name type="scientific">Aspergillus niger</name>
    <dbReference type="NCBI Taxonomy" id="5061"/>
    <lineage>
        <taxon>Eukaryota</taxon>
        <taxon>Fungi</taxon>
        <taxon>Dikarya</taxon>
        <taxon>Ascomycota</taxon>
        <taxon>Pezizomycotina</taxon>
        <taxon>Eurotiomycetes</taxon>
        <taxon>Eurotiomycetidae</taxon>
        <taxon>Eurotiales</taxon>
        <taxon>Aspergillaceae</taxon>
        <taxon>Aspergillus</taxon>
        <taxon>Aspergillus subgen. Circumdati</taxon>
    </lineage>
</organism>
<dbReference type="AlphaFoldDB" id="A0A100IAD3"/>
<dbReference type="InterPro" id="IPR029065">
    <property type="entry name" value="Enolase_C-like"/>
</dbReference>
<evidence type="ECO:0000256" key="2">
    <source>
        <dbReference type="ARBA" id="ARBA00022723"/>
    </source>
</evidence>
<evidence type="ECO:0000259" key="5">
    <source>
        <dbReference type="SMART" id="SM00922"/>
    </source>
</evidence>
<dbReference type="InterPro" id="IPR036849">
    <property type="entry name" value="Enolase-like_C_sf"/>
</dbReference>
<dbReference type="InterPro" id="IPR013342">
    <property type="entry name" value="Mandelate_racemase_C"/>
</dbReference>
<dbReference type="SUPFAM" id="SSF51604">
    <property type="entry name" value="Enolase C-terminal domain-like"/>
    <property type="match status" value="1"/>
</dbReference>
<evidence type="ECO:0000256" key="3">
    <source>
        <dbReference type="ARBA" id="ARBA00022842"/>
    </source>
</evidence>
<keyword evidence="3" id="KW-0460">Magnesium</keyword>
<protein>
    <submittedName>
        <fullName evidence="6">Mandelate racemase/muconate lactonizing enzyme family protein</fullName>
    </submittedName>
</protein>
<dbReference type="OrthoDB" id="2579025at2759"/>
<dbReference type="SMART" id="SM00922">
    <property type="entry name" value="MR_MLE"/>
    <property type="match status" value="1"/>
</dbReference>
<dbReference type="NCBIfam" id="NF010624">
    <property type="entry name" value="PRK14017.1"/>
    <property type="match status" value="1"/>
</dbReference>
<dbReference type="PANTHER" id="PTHR48080">
    <property type="entry name" value="D-GALACTONATE DEHYDRATASE-RELATED"/>
    <property type="match status" value="1"/>
</dbReference>
<dbReference type="VEuPathDB" id="FungiDB:ATCC64974_78710"/>
<sequence>MAPIKSIEYFRVKPRWLFVKVTDNEDKFGWGEATLEGHTQAVEGALDEIIGRLVGYEADDIEHIWQTIWRLGFYRGGPVFMSALSGIDIALWDLKGRRLNVPVYQLLGGKVRNKVQVYAWIGGDRPSDVEVAAKARLAQGLKCVKMNATEDMNWLDSPSVLDSCIERIKQVKALGLDAGLDFHGRLHRPMAKQLAKALEPYRPLFIEEPLLVEHPEAIKQLSQHTTIPIAFGERLYTRWDVKRFLEDASVDVLQPDIAHAGGISETKRIATMAETYDVAIAPHCPLGPIALAASMQVALSTPNFVIQEMSLGMHYNVEAGDIDLTSYLTNPTVFNIEEGYVPAPTGAGLGVEIDEEMVRRISRETEPWLPKEFYGVDGGIREW</sequence>
<dbReference type="SUPFAM" id="SSF54826">
    <property type="entry name" value="Enolase N-terminal domain-like"/>
    <property type="match status" value="1"/>
</dbReference>
<dbReference type="GO" id="GO:0009063">
    <property type="term" value="P:amino acid catabolic process"/>
    <property type="evidence" value="ECO:0007669"/>
    <property type="project" value="InterPro"/>
</dbReference>
<dbReference type="Gene3D" id="3.30.390.10">
    <property type="entry name" value="Enolase-like, N-terminal domain"/>
    <property type="match status" value="1"/>
</dbReference>
<dbReference type="SFLD" id="SFLDS00001">
    <property type="entry name" value="Enolase"/>
    <property type="match status" value="1"/>
</dbReference>
<dbReference type="EMBL" id="BCMY01000003">
    <property type="protein sequence ID" value="GAQ37609.1"/>
    <property type="molecule type" value="Genomic_DNA"/>
</dbReference>
<evidence type="ECO:0000256" key="1">
    <source>
        <dbReference type="ARBA" id="ARBA00001946"/>
    </source>
</evidence>
<dbReference type="SFLD" id="SFLDG00179">
    <property type="entry name" value="mandelate_racemase"/>
    <property type="match status" value="1"/>
</dbReference>
<proteinExistence type="predicted"/>
<dbReference type="PaxDb" id="5061-CADANGAP00003899"/>
<evidence type="ECO:0000313" key="6">
    <source>
        <dbReference type="EMBL" id="GAQ37609.1"/>
    </source>
</evidence>
<dbReference type="VEuPathDB" id="FungiDB:An04g02760"/>
<dbReference type="FunFam" id="3.30.390.10:FF:000003">
    <property type="entry name" value="D-galactonate dehydratase"/>
    <property type="match status" value="1"/>
</dbReference>
<dbReference type="Gene3D" id="3.20.20.120">
    <property type="entry name" value="Enolase-like C-terminal domain"/>
    <property type="match status" value="1"/>
</dbReference>
<dbReference type="Pfam" id="PF02746">
    <property type="entry name" value="MR_MLE_N"/>
    <property type="match status" value="1"/>
</dbReference>
<dbReference type="InterPro" id="IPR018110">
    <property type="entry name" value="Mandel_Rmase/mucon_lact_enz_CS"/>
</dbReference>
<dbReference type="InterPro" id="IPR034593">
    <property type="entry name" value="DgoD-like"/>
</dbReference>
<dbReference type="VEuPathDB" id="FungiDB:M747DRAFT_322772"/>
<comment type="cofactor">
    <cofactor evidence="1">
        <name>Mg(2+)</name>
        <dbReference type="ChEBI" id="CHEBI:18420"/>
    </cofactor>
</comment>
<accession>A0A100IAD3</accession>
<evidence type="ECO:0000313" key="7">
    <source>
        <dbReference type="Proteomes" id="UP000068243"/>
    </source>
</evidence>
<feature type="domain" description="Mandelate racemase/muconate lactonizing enzyme C-terminal" evidence="5">
    <location>
        <begin position="126"/>
        <end position="228"/>
    </location>
</feature>
<dbReference type="Proteomes" id="UP000068243">
    <property type="component" value="Unassembled WGS sequence"/>
</dbReference>
<dbReference type="GO" id="GO:0034194">
    <property type="term" value="P:D-galactonate catabolic process"/>
    <property type="evidence" value="ECO:0007669"/>
    <property type="project" value="InterPro"/>
</dbReference>
<gene>
    <name evidence="6" type="ORF">ABL_02218</name>
</gene>
<dbReference type="OMA" id="DWDTRAY"/>
<comment type="caution">
    <text evidence="6">The sequence shown here is derived from an EMBL/GenBank/DDBJ whole genome shotgun (WGS) entry which is preliminary data.</text>
</comment>